<evidence type="ECO:0000313" key="2">
    <source>
        <dbReference type="Proteomes" id="UP001603857"/>
    </source>
</evidence>
<dbReference type="Proteomes" id="UP001603857">
    <property type="component" value="Unassembled WGS sequence"/>
</dbReference>
<name>A0ABD1L380_9FABA</name>
<reference evidence="1 2" key="1">
    <citation type="submission" date="2024-08" db="EMBL/GenBank/DDBJ databases">
        <title>Insights into the chromosomal genome structure of Flemingia macrophylla.</title>
        <authorList>
            <person name="Ding Y."/>
            <person name="Zhao Y."/>
            <person name="Bi W."/>
            <person name="Wu M."/>
            <person name="Zhao G."/>
            <person name="Gong Y."/>
            <person name="Li W."/>
            <person name="Zhang P."/>
        </authorList>
    </citation>
    <scope>NUCLEOTIDE SEQUENCE [LARGE SCALE GENOMIC DNA]</scope>
    <source>
        <strain evidence="1">DYQJB</strain>
        <tissue evidence="1">Leaf</tissue>
    </source>
</reference>
<sequence>MCKYFSIFSYSVIRAANGKQVSQCGLRDLFCHVSQSALYLEMEELCPDDVVKLQESPLISTAMFQCPSPSAALERNFST</sequence>
<dbReference type="AlphaFoldDB" id="A0ABD1L380"/>
<accession>A0ABD1L380</accession>
<evidence type="ECO:0000313" key="1">
    <source>
        <dbReference type="EMBL" id="KAL2317969.1"/>
    </source>
</evidence>
<protein>
    <submittedName>
        <fullName evidence="1">Uncharacterized protein</fullName>
    </submittedName>
</protein>
<proteinExistence type="predicted"/>
<comment type="caution">
    <text evidence="1">The sequence shown here is derived from an EMBL/GenBank/DDBJ whole genome shotgun (WGS) entry which is preliminary data.</text>
</comment>
<dbReference type="EMBL" id="JBGMDY010000011">
    <property type="protein sequence ID" value="KAL2317969.1"/>
    <property type="molecule type" value="Genomic_DNA"/>
</dbReference>
<gene>
    <name evidence="1" type="ORF">Fmac_031845</name>
</gene>
<organism evidence="1 2">
    <name type="scientific">Flemingia macrophylla</name>
    <dbReference type="NCBI Taxonomy" id="520843"/>
    <lineage>
        <taxon>Eukaryota</taxon>
        <taxon>Viridiplantae</taxon>
        <taxon>Streptophyta</taxon>
        <taxon>Embryophyta</taxon>
        <taxon>Tracheophyta</taxon>
        <taxon>Spermatophyta</taxon>
        <taxon>Magnoliopsida</taxon>
        <taxon>eudicotyledons</taxon>
        <taxon>Gunneridae</taxon>
        <taxon>Pentapetalae</taxon>
        <taxon>rosids</taxon>
        <taxon>fabids</taxon>
        <taxon>Fabales</taxon>
        <taxon>Fabaceae</taxon>
        <taxon>Papilionoideae</taxon>
        <taxon>50 kb inversion clade</taxon>
        <taxon>NPAAA clade</taxon>
        <taxon>indigoferoid/millettioid clade</taxon>
        <taxon>Phaseoleae</taxon>
        <taxon>Flemingia</taxon>
    </lineage>
</organism>
<keyword evidence="2" id="KW-1185">Reference proteome</keyword>